<dbReference type="Proteomes" id="UP001219525">
    <property type="component" value="Unassembled WGS sequence"/>
</dbReference>
<feature type="transmembrane region" description="Helical" evidence="1">
    <location>
        <begin position="12"/>
        <end position="31"/>
    </location>
</feature>
<dbReference type="AlphaFoldDB" id="A0AAD6XYU5"/>
<organism evidence="2 3">
    <name type="scientific">Mycena pura</name>
    <dbReference type="NCBI Taxonomy" id="153505"/>
    <lineage>
        <taxon>Eukaryota</taxon>
        <taxon>Fungi</taxon>
        <taxon>Dikarya</taxon>
        <taxon>Basidiomycota</taxon>
        <taxon>Agaricomycotina</taxon>
        <taxon>Agaricomycetes</taxon>
        <taxon>Agaricomycetidae</taxon>
        <taxon>Agaricales</taxon>
        <taxon>Marasmiineae</taxon>
        <taxon>Mycenaceae</taxon>
        <taxon>Mycena</taxon>
    </lineage>
</organism>
<name>A0AAD6XYU5_9AGAR</name>
<accession>A0AAD6XYU5</accession>
<evidence type="ECO:0000313" key="2">
    <source>
        <dbReference type="EMBL" id="KAJ7187557.1"/>
    </source>
</evidence>
<proteinExistence type="predicted"/>
<keyword evidence="1" id="KW-0812">Transmembrane</keyword>
<evidence type="ECO:0000256" key="1">
    <source>
        <dbReference type="SAM" id="Phobius"/>
    </source>
</evidence>
<keyword evidence="1" id="KW-1133">Transmembrane helix</keyword>
<feature type="transmembrane region" description="Helical" evidence="1">
    <location>
        <begin position="100"/>
        <end position="118"/>
    </location>
</feature>
<protein>
    <recommendedName>
        <fullName evidence="4">Transmembrane protein</fullName>
    </recommendedName>
</protein>
<evidence type="ECO:0008006" key="4">
    <source>
        <dbReference type="Google" id="ProtNLM"/>
    </source>
</evidence>
<keyword evidence="1" id="KW-0472">Membrane</keyword>
<comment type="caution">
    <text evidence="2">The sequence shown here is derived from an EMBL/GenBank/DDBJ whole genome shotgun (WGS) entry which is preliminary data.</text>
</comment>
<dbReference type="EMBL" id="JARJCW010000193">
    <property type="protein sequence ID" value="KAJ7187557.1"/>
    <property type="molecule type" value="Genomic_DNA"/>
</dbReference>
<reference evidence="2" key="1">
    <citation type="submission" date="2023-03" db="EMBL/GenBank/DDBJ databases">
        <title>Massive genome expansion in bonnet fungi (Mycena s.s.) driven by repeated elements and novel gene families across ecological guilds.</title>
        <authorList>
            <consortium name="Lawrence Berkeley National Laboratory"/>
            <person name="Harder C.B."/>
            <person name="Miyauchi S."/>
            <person name="Viragh M."/>
            <person name="Kuo A."/>
            <person name="Thoen E."/>
            <person name="Andreopoulos B."/>
            <person name="Lu D."/>
            <person name="Skrede I."/>
            <person name="Drula E."/>
            <person name="Henrissat B."/>
            <person name="Morin E."/>
            <person name="Kohler A."/>
            <person name="Barry K."/>
            <person name="LaButti K."/>
            <person name="Morin E."/>
            <person name="Salamov A."/>
            <person name="Lipzen A."/>
            <person name="Mereny Z."/>
            <person name="Hegedus B."/>
            <person name="Baldrian P."/>
            <person name="Stursova M."/>
            <person name="Weitz H."/>
            <person name="Taylor A."/>
            <person name="Grigoriev I.V."/>
            <person name="Nagy L.G."/>
            <person name="Martin F."/>
            <person name="Kauserud H."/>
        </authorList>
    </citation>
    <scope>NUCLEOTIDE SEQUENCE</scope>
    <source>
        <strain evidence="2">9144</strain>
    </source>
</reference>
<gene>
    <name evidence="2" type="ORF">GGX14DRAFT_580979</name>
</gene>
<feature type="transmembrane region" description="Helical" evidence="1">
    <location>
        <begin position="130"/>
        <end position="151"/>
    </location>
</feature>
<evidence type="ECO:0000313" key="3">
    <source>
        <dbReference type="Proteomes" id="UP001219525"/>
    </source>
</evidence>
<keyword evidence="3" id="KW-1185">Reference proteome</keyword>
<sequence length="165" mass="17984">MEPPCYVSNISSASFLCSHIFPLVSAFFGVLHLSTALQAVSTEVFEGASADSDSNATEQAHPDRGTANDHMAKMAELARLEREAAADDMHSFIINTLYHALFRLLHTLFATVFARFISFSDLNEPLTTPIAVSLARIVCINSLSCCSPIVVRSLSFITCMSVCFE</sequence>